<proteinExistence type="predicted"/>
<dbReference type="AlphaFoldDB" id="A0A6A4GV25"/>
<organism evidence="1 2">
    <name type="scientific">Gymnopus androsaceus JB14</name>
    <dbReference type="NCBI Taxonomy" id="1447944"/>
    <lineage>
        <taxon>Eukaryota</taxon>
        <taxon>Fungi</taxon>
        <taxon>Dikarya</taxon>
        <taxon>Basidiomycota</taxon>
        <taxon>Agaricomycotina</taxon>
        <taxon>Agaricomycetes</taxon>
        <taxon>Agaricomycetidae</taxon>
        <taxon>Agaricales</taxon>
        <taxon>Marasmiineae</taxon>
        <taxon>Omphalotaceae</taxon>
        <taxon>Gymnopus</taxon>
    </lineage>
</organism>
<evidence type="ECO:0000313" key="2">
    <source>
        <dbReference type="Proteomes" id="UP000799118"/>
    </source>
</evidence>
<accession>A0A6A4GV25</accession>
<sequence>MYDGTLYTVPVLVMEAYLNSIYVINWGNVPGDLLINLTEKAQGPMPSLTQSPEIKFANNGLLTHHAKICWGDKAVKAIQESNSLNKVHSAIKQFRKKSQNKLNAALQTVKG</sequence>
<dbReference type="Proteomes" id="UP000799118">
    <property type="component" value="Unassembled WGS sequence"/>
</dbReference>
<protein>
    <submittedName>
        <fullName evidence="1">Uncharacterized protein</fullName>
    </submittedName>
</protein>
<reference evidence="1" key="1">
    <citation type="journal article" date="2019" name="Environ. Microbiol.">
        <title>Fungal ecological strategies reflected in gene transcription - a case study of two litter decomposers.</title>
        <authorList>
            <person name="Barbi F."/>
            <person name="Kohler A."/>
            <person name="Barry K."/>
            <person name="Baskaran P."/>
            <person name="Daum C."/>
            <person name="Fauchery L."/>
            <person name="Ihrmark K."/>
            <person name="Kuo A."/>
            <person name="LaButti K."/>
            <person name="Lipzen A."/>
            <person name="Morin E."/>
            <person name="Grigoriev I.V."/>
            <person name="Henrissat B."/>
            <person name="Lindahl B."/>
            <person name="Martin F."/>
        </authorList>
    </citation>
    <scope>NUCLEOTIDE SEQUENCE</scope>
    <source>
        <strain evidence="1">JB14</strain>
    </source>
</reference>
<gene>
    <name evidence="1" type="ORF">BT96DRAFT_946731</name>
</gene>
<evidence type="ECO:0000313" key="1">
    <source>
        <dbReference type="EMBL" id="KAE9389601.1"/>
    </source>
</evidence>
<name>A0A6A4GV25_9AGAR</name>
<dbReference type="EMBL" id="ML769689">
    <property type="protein sequence ID" value="KAE9389601.1"/>
    <property type="molecule type" value="Genomic_DNA"/>
</dbReference>
<dbReference type="OrthoDB" id="2677917at2759"/>
<keyword evidence="2" id="KW-1185">Reference proteome</keyword>